<feature type="region of interest" description="Disordered" evidence="1">
    <location>
        <begin position="257"/>
        <end position="295"/>
    </location>
</feature>
<organism evidence="2 3">
    <name type="scientific">Kibdelosporangium philippinense</name>
    <dbReference type="NCBI Taxonomy" id="211113"/>
    <lineage>
        <taxon>Bacteria</taxon>
        <taxon>Bacillati</taxon>
        <taxon>Actinomycetota</taxon>
        <taxon>Actinomycetes</taxon>
        <taxon>Pseudonocardiales</taxon>
        <taxon>Pseudonocardiaceae</taxon>
        <taxon>Kibdelosporangium</taxon>
    </lineage>
</organism>
<keyword evidence="3" id="KW-1185">Reference proteome</keyword>
<gene>
    <name evidence="2" type="ORF">LWC34_29455</name>
</gene>
<protein>
    <submittedName>
        <fullName evidence="2">Uncharacterized protein</fullName>
    </submittedName>
</protein>
<reference evidence="2 3" key="1">
    <citation type="submission" date="2021-12" db="EMBL/GenBank/DDBJ databases">
        <title>Genome sequence of Kibdelosporangium philippinense ATCC 49844.</title>
        <authorList>
            <person name="Fedorov E.A."/>
            <person name="Omeragic M."/>
            <person name="Shalygina K.F."/>
            <person name="Maclea K.S."/>
        </authorList>
    </citation>
    <scope>NUCLEOTIDE SEQUENCE [LARGE SCALE GENOMIC DNA]</scope>
    <source>
        <strain evidence="2 3">ATCC 49844</strain>
    </source>
</reference>
<accession>A0ABS8ZHT3</accession>
<sequence length="295" mass="32959">MSHEFTTPATATSHRLDTGTPPQVHRSAASQSLVLPVMPGVTRNGLLLLVDSDVEWTRRPGYERLARVGSHGNVLHHHTDQPLWRAREIRRQKGVLAIAVQPRGRITASDRLALSFADHLRRRPAHLASRGGWTGPVIVSARPDVPGHTEQDVRLFHLVSSRRVIGGVSHAVVWEWTPRAHVEAWFGGRLPDLRPLERHIDTLLEICHAAQHGTLLNTSDTDALTTSLRRHPLSGRFLLRHYNLMCRLLHQRRIAERSGTTVDPPTHDRPASPAPIFPEPPEERNLTDEGSAVRG</sequence>
<comment type="caution">
    <text evidence="2">The sequence shown here is derived from an EMBL/GenBank/DDBJ whole genome shotgun (WGS) entry which is preliminary data.</text>
</comment>
<feature type="compositionally biased region" description="Polar residues" evidence="1">
    <location>
        <begin position="1"/>
        <end position="13"/>
    </location>
</feature>
<dbReference type="Proteomes" id="UP001521150">
    <property type="component" value="Unassembled WGS sequence"/>
</dbReference>
<dbReference type="RefSeq" id="WP_233728339.1">
    <property type="nucleotide sequence ID" value="NZ_JAJVCN010000002.1"/>
</dbReference>
<feature type="region of interest" description="Disordered" evidence="1">
    <location>
        <begin position="1"/>
        <end position="27"/>
    </location>
</feature>
<dbReference type="EMBL" id="JAJVCN010000002">
    <property type="protein sequence ID" value="MCE7006924.1"/>
    <property type="molecule type" value="Genomic_DNA"/>
</dbReference>
<proteinExistence type="predicted"/>
<evidence type="ECO:0000313" key="3">
    <source>
        <dbReference type="Proteomes" id="UP001521150"/>
    </source>
</evidence>
<evidence type="ECO:0000313" key="2">
    <source>
        <dbReference type="EMBL" id="MCE7006924.1"/>
    </source>
</evidence>
<name>A0ABS8ZHT3_9PSEU</name>
<evidence type="ECO:0000256" key="1">
    <source>
        <dbReference type="SAM" id="MobiDB-lite"/>
    </source>
</evidence>